<dbReference type="RefSeq" id="WP_092726743.1">
    <property type="nucleotide sequence ID" value="NZ_FNNO01000020.1"/>
</dbReference>
<evidence type="ECO:0000256" key="3">
    <source>
        <dbReference type="ARBA" id="ARBA00022475"/>
    </source>
</evidence>
<keyword evidence="10" id="KW-1185">Reference proteome</keyword>
<evidence type="ECO:0000313" key="10">
    <source>
        <dbReference type="Proteomes" id="UP000198711"/>
    </source>
</evidence>
<evidence type="ECO:0000256" key="6">
    <source>
        <dbReference type="ARBA" id="ARBA00023136"/>
    </source>
</evidence>
<evidence type="ECO:0000256" key="4">
    <source>
        <dbReference type="ARBA" id="ARBA00022692"/>
    </source>
</evidence>
<dbReference type="InterPro" id="IPR003416">
    <property type="entry name" value="MgtC/SapB/SrpB/YhiD_fam"/>
</dbReference>
<dbReference type="AlphaFoldDB" id="A0A8X8IFL9"/>
<dbReference type="Proteomes" id="UP000198711">
    <property type="component" value="Unassembled WGS sequence"/>
</dbReference>
<name>A0A8X8IFL9_9BACT</name>
<organism evidence="9 10">
    <name type="scientific">Hydrobacter penzbergensis</name>
    <dbReference type="NCBI Taxonomy" id="1235997"/>
    <lineage>
        <taxon>Bacteria</taxon>
        <taxon>Pseudomonadati</taxon>
        <taxon>Bacteroidota</taxon>
        <taxon>Chitinophagia</taxon>
        <taxon>Chitinophagales</taxon>
        <taxon>Chitinophagaceae</taxon>
        <taxon>Hydrobacter</taxon>
    </lineage>
</organism>
<evidence type="ECO:0000256" key="7">
    <source>
        <dbReference type="SAM" id="Phobius"/>
    </source>
</evidence>
<keyword evidence="5 7" id="KW-1133">Transmembrane helix</keyword>
<comment type="caution">
    <text evidence="9">The sequence shown here is derived from an EMBL/GenBank/DDBJ whole genome shotgun (WGS) entry which is preliminary data.</text>
</comment>
<feature type="transmembrane region" description="Helical" evidence="7">
    <location>
        <begin position="34"/>
        <end position="54"/>
    </location>
</feature>
<evidence type="ECO:0000256" key="5">
    <source>
        <dbReference type="ARBA" id="ARBA00022989"/>
    </source>
</evidence>
<dbReference type="InterPro" id="IPR049177">
    <property type="entry name" value="MgtC_SapB_SrpB_YhiD_N"/>
</dbReference>
<comment type="similarity">
    <text evidence="2">Belongs to the MgtC/SapB family.</text>
</comment>
<feature type="transmembrane region" description="Helical" evidence="7">
    <location>
        <begin position="109"/>
        <end position="128"/>
    </location>
</feature>
<dbReference type="PANTHER" id="PTHR33778:SF1">
    <property type="entry name" value="MAGNESIUM TRANSPORTER YHID-RELATED"/>
    <property type="match status" value="1"/>
</dbReference>
<keyword evidence="4 7" id="KW-0812">Transmembrane</keyword>
<dbReference type="Pfam" id="PF02308">
    <property type="entry name" value="MgtC"/>
    <property type="match status" value="1"/>
</dbReference>
<dbReference type="EMBL" id="FNNO01000020">
    <property type="protein sequence ID" value="SDX57200.1"/>
    <property type="molecule type" value="Genomic_DNA"/>
</dbReference>
<comment type="subcellular location">
    <subcellularLocation>
        <location evidence="1">Cell membrane</location>
        <topology evidence="1">Multi-pass membrane protein</topology>
    </subcellularLocation>
</comment>
<dbReference type="GO" id="GO:0005886">
    <property type="term" value="C:plasma membrane"/>
    <property type="evidence" value="ECO:0007669"/>
    <property type="project" value="UniProtKB-SubCell"/>
</dbReference>
<keyword evidence="6 7" id="KW-0472">Membrane</keyword>
<dbReference type="PANTHER" id="PTHR33778">
    <property type="entry name" value="PROTEIN MGTC"/>
    <property type="match status" value="1"/>
</dbReference>
<feature type="transmembrane region" description="Helical" evidence="7">
    <location>
        <begin position="60"/>
        <end position="78"/>
    </location>
</feature>
<accession>A0A8X8IFL9</accession>
<proteinExistence type="inferred from homology"/>
<reference evidence="9 10" key="1">
    <citation type="submission" date="2016-10" db="EMBL/GenBank/DDBJ databases">
        <authorList>
            <person name="Varghese N."/>
            <person name="Submissions S."/>
        </authorList>
    </citation>
    <scope>NUCLEOTIDE SEQUENCE [LARGE SCALE GENOMIC DNA]</scope>
    <source>
        <strain evidence="9 10">DSM 25353</strain>
    </source>
</reference>
<sequence>MDFEIFLRFLLAALWGGMVGIEREYRSKSAGFRTMIMISIGSCLFTMLSVRIGMPGNPDRIASNIVTGIGFLGAGVIFHGQNKINGITTAATIWAVAAVGMGIGNGHYFAAGCASILILLVLTILPYIERMIDRLNKSRNYSISCTYTESAQHHYETLLKKSRLRFRVIGYSREGNDLSVTWEVDGHLRNHDAFIHAICDDKSIKRFDY</sequence>
<keyword evidence="3" id="KW-1003">Cell membrane</keyword>
<evidence type="ECO:0000259" key="8">
    <source>
        <dbReference type="Pfam" id="PF02308"/>
    </source>
</evidence>
<evidence type="ECO:0000313" key="9">
    <source>
        <dbReference type="EMBL" id="SDX57200.1"/>
    </source>
</evidence>
<feature type="transmembrane region" description="Helical" evidence="7">
    <location>
        <begin position="85"/>
        <end position="103"/>
    </location>
</feature>
<dbReference type="PRINTS" id="PR01837">
    <property type="entry name" value="MGTCSAPBPROT"/>
</dbReference>
<feature type="transmembrane region" description="Helical" evidence="7">
    <location>
        <begin position="6"/>
        <end position="22"/>
    </location>
</feature>
<feature type="domain" description="MgtC/SapB/SrpB/YhiD N-terminal" evidence="8">
    <location>
        <begin position="10"/>
        <end position="130"/>
    </location>
</feature>
<evidence type="ECO:0000256" key="2">
    <source>
        <dbReference type="ARBA" id="ARBA00009298"/>
    </source>
</evidence>
<evidence type="ECO:0000256" key="1">
    <source>
        <dbReference type="ARBA" id="ARBA00004651"/>
    </source>
</evidence>
<gene>
    <name evidence="9" type="ORF">SAMN05444410_12030</name>
</gene>
<protein>
    <submittedName>
        <fullName evidence="9">Putative Mg2+ transporter-C (MgtC) family protein</fullName>
    </submittedName>
</protein>